<protein>
    <submittedName>
        <fullName evidence="2">Serine hydrolase</fullName>
    </submittedName>
</protein>
<proteinExistence type="predicted"/>
<feature type="domain" description="Beta-lactamase class A catalytic" evidence="1">
    <location>
        <begin position="20"/>
        <end position="242"/>
    </location>
</feature>
<dbReference type="EMBL" id="CP134050">
    <property type="protein sequence ID" value="WNC13620.1"/>
    <property type="molecule type" value="Genomic_DNA"/>
</dbReference>
<organism evidence="2 3">
    <name type="scientific">Brevibacillus brevis</name>
    <name type="common">Bacillus brevis</name>
    <dbReference type="NCBI Taxonomy" id="1393"/>
    <lineage>
        <taxon>Bacteria</taxon>
        <taxon>Bacillati</taxon>
        <taxon>Bacillota</taxon>
        <taxon>Bacilli</taxon>
        <taxon>Bacillales</taxon>
        <taxon>Paenibacillaceae</taxon>
        <taxon>Brevibacillus</taxon>
    </lineage>
</organism>
<name>A0ABY9T0H8_BREBE</name>
<dbReference type="PANTHER" id="PTHR35333">
    <property type="entry name" value="BETA-LACTAMASE"/>
    <property type="match status" value="1"/>
</dbReference>
<accession>A0ABY9T0H8</accession>
<dbReference type="InterPro" id="IPR000871">
    <property type="entry name" value="Beta-lactam_class-A"/>
</dbReference>
<dbReference type="Proteomes" id="UP001256827">
    <property type="component" value="Chromosome"/>
</dbReference>
<gene>
    <name evidence="2" type="ORF">RGB73_23460</name>
</gene>
<dbReference type="Pfam" id="PF13354">
    <property type="entry name" value="Beta-lactamase2"/>
    <property type="match status" value="1"/>
</dbReference>
<dbReference type="Gene3D" id="3.40.710.10">
    <property type="entry name" value="DD-peptidase/beta-lactamase superfamily"/>
    <property type="match status" value="1"/>
</dbReference>
<sequence>MERLRQRLSDILGKAEGTWGVVVEDLDRGVRFEHGEEEVFIAESVIKVPIMAAVYAAAQQGRFSMDDRIALRREDRVGGSGMVFALSPGLRLTIREWVTLMIIQSDNTATNVLIDLIGKEQIDATMRELGMKSSKYSRKLMIYPADVAENNTITPKDVSRMLGAIATGRVLSHQACEEMIAIMKKQQWRNGLPSMLPGGPVDGSTPGETDWEIACKSGWDTGRQHDVGVLYAKGRRFSIVALSRNVKAEAALHVLGRLGKEVYEYATQKGSP</sequence>
<dbReference type="PANTHER" id="PTHR35333:SF3">
    <property type="entry name" value="BETA-LACTAMASE-TYPE TRANSPEPTIDASE FOLD CONTAINING PROTEIN"/>
    <property type="match status" value="1"/>
</dbReference>
<evidence type="ECO:0000313" key="3">
    <source>
        <dbReference type="Proteomes" id="UP001256827"/>
    </source>
</evidence>
<dbReference type="InterPro" id="IPR045155">
    <property type="entry name" value="Beta-lactam_cat"/>
</dbReference>
<keyword evidence="2" id="KW-0378">Hydrolase</keyword>
<dbReference type="GO" id="GO:0016787">
    <property type="term" value="F:hydrolase activity"/>
    <property type="evidence" value="ECO:0007669"/>
    <property type="project" value="UniProtKB-KW"/>
</dbReference>
<keyword evidence="3" id="KW-1185">Reference proteome</keyword>
<evidence type="ECO:0000259" key="1">
    <source>
        <dbReference type="Pfam" id="PF13354"/>
    </source>
</evidence>
<dbReference type="InterPro" id="IPR012338">
    <property type="entry name" value="Beta-lactam/transpept-like"/>
</dbReference>
<dbReference type="RefSeq" id="WP_310765168.1">
    <property type="nucleotide sequence ID" value="NZ_CP134050.1"/>
</dbReference>
<dbReference type="SUPFAM" id="SSF56601">
    <property type="entry name" value="beta-lactamase/transpeptidase-like"/>
    <property type="match status" value="1"/>
</dbReference>
<reference evidence="2 3" key="1">
    <citation type="submission" date="2023-09" db="EMBL/GenBank/DDBJ databases">
        <title>Complete Genome and Methylome dissection of Bacillus brevis NEB573 original source of BbsI restriction endonuclease.</title>
        <authorList>
            <person name="Fomenkov A."/>
            <person name="Roberts R.D."/>
        </authorList>
    </citation>
    <scope>NUCLEOTIDE SEQUENCE [LARGE SCALE GENOMIC DNA]</scope>
    <source>
        <strain evidence="2 3">NEB573</strain>
    </source>
</reference>
<evidence type="ECO:0000313" key="2">
    <source>
        <dbReference type="EMBL" id="WNC13620.1"/>
    </source>
</evidence>